<dbReference type="PANTHER" id="PTHR42085">
    <property type="entry name" value="F-BOX DOMAIN-CONTAINING PROTEIN"/>
    <property type="match status" value="1"/>
</dbReference>
<protein>
    <submittedName>
        <fullName evidence="1">Uncharacterized protein</fullName>
    </submittedName>
</protein>
<accession>A0A9W9C5W9</accession>
<evidence type="ECO:0000313" key="1">
    <source>
        <dbReference type="EMBL" id="KAJ4345870.1"/>
    </source>
</evidence>
<sequence>MADLKQANREPNEAMDIVGLLEINKDTRHITNSPLLRLPAELRKSIFLYATTADGGKVCVRDPGKDPVALFLPQVCRQLLAETETMCYANNTFCFLLDDKLADMSRWVAQRSAAQKLAIRQLEETMYSSDILPTPQNEKLGISRFDKSMTEEMRELCPNIEAVHVKLVSEIWPYTGW</sequence>
<dbReference type="EMBL" id="JAPEUX010000009">
    <property type="protein sequence ID" value="KAJ4345870.1"/>
    <property type="molecule type" value="Genomic_DNA"/>
</dbReference>
<dbReference type="OrthoDB" id="5413827at2759"/>
<comment type="caution">
    <text evidence="1">The sequence shown here is derived from an EMBL/GenBank/DDBJ whole genome shotgun (WGS) entry which is preliminary data.</text>
</comment>
<evidence type="ECO:0000313" key="2">
    <source>
        <dbReference type="Proteomes" id="UP001140513"/>
    </source>
</evidence>
<dbReference type="InterPro" id="IPR038883">
    <property type="entry name" value="AN11006-like"/>
</dbReference>
<organism evidence="1 2">
    <name type="scientific">Didymosphaeria variabile</name>
    <dbReference type="NCBI Taxonomy" id="1932322"/>
    <lineage>
        <taxon>Eukaryota</taxon>
        <taxon>Fungi</taxon>
        <taxon>Dikarya</taxon>
        <taxon>Ascomycota</taxon>
        <taxon>Pezizomycotina</taxon>
        <taxon>Dothideomycetes</taxon>
        <taxon>Pleosporomycetidae</taxon>
        <taxon>Pleosporales</taxon>
        <taxon>Massarineae</taxon>
        <taxon>Didymosphaeriaceae</taxon>
        <taxon>Didymosphaeria</taxon>
    </lineage>
</organism>
<keyword evidence="2" id="KW-1185">Reference proteome</keyword>
<reference evidence="1" key="1">
    <citation type="submission" date="2022-10" db="EMBL/GenBank/DDBJ databases">
        <title>Tapping the CABI collections for fungal endophytes: first genome assemblies for Collariella, Neodidymelliopsis, Ascochyta clinopodiicola, Didymella pomorum, Didymosphaeria variabile, Neocosmospora piperis and Neocucurbitaria cava.</title>
        <authorList>
            <person name="Hill R."/>
        </authorList>
    </citation>
    <scope>NUCLEOTIDE SEQUENCE</scope>
    <source>
        <strain evidence="1">IMI 356815</strain>
    </source>
</reference>
<dbReference type="RefSeq" id="XP_056066034.1">
    <property type="nucleotide sequence ID" value="XM_056220731.1"/>
</dbReference>
<dbReference type="AlphaFoldDB" id="A0A9W9C5W9"/>
<dbReference type="GeneID" id="80915535"/>
<name>A0A9W9C5W9_9PLEO</name>
<proteinExistence type="predicted"/>
<dbReference type="Proteomes" id="UP001140513">
    <property type="component" value="Unassembled WGS sequence"/>
</dbReference>
<dbReference type="PANTHER" id="PTHR42085:SF1">
    <property type="entry name" value="F-BOX DOMAIN-CONTAINING PROTEIN"/>
    <property type="match status" value="1"/>
</dbReference>
<gene>
    <name evidence="1" type="ORF">N0V89_012005</name>
</gene>